<comment type="caution">
    <text evidence="3">The sequence shown here is derived from an EMBL/GenBank/DDBJ whole genome shotgun (WGS) entry which is preliminary data.</text>
</comment>
<feature type="transmembrane region" description="Helical" evidence="1">
    <location>
        <begin position="64"/>
        <end position="83"/>
    </location>
</feature>
<dbReference type="EMBL" id="BNAJ01000003">
    <property type="protein sequence ID" value="GHF39566.1"/>
    <property type="molecule type" value="Genomic_DNA"/>
</dbReference>
<reference evidence="2" key="4">
    <citation type="submission" date="2024-05" db="EMBL/GenBank/DDBJ databases">
        <authorList>
            <person name="Sun Q."/>
            <person name="Zhou Y."/>
        </authorList>
    </citation>
    <scope>NUCLEOTIDE SEQUENCE</scope>
    <source>
        <strain evidence="2">CGMCC 1.18437</strain>
    </source>
</reference>
<reference evidence="5" key="2">
    <citation type="journal article" date="2019" name="Int. J. Syst. Evol. Microbiol.">
        <title>The Global Catalogue of Microorganisms (GCM) 10K type strain sequencing project: providing services to taxonomists for standard genome sequencing and annotation.</title>
        <authorList>
            <consortium name="The Broad Institute Genomics Platform"/>
            <consortium name="The Broad Institute Genome Sequencing Center for Infectious Disease"/>
            <person name="Wu L."/>
            <person name="Ma J."/>
        </authorList>
    </citation>
    <scope>NUCLEOTIDE SEQUENCE [LARGE SCALE GENOMIC DNA]</scope>
    <source>
        <strain evidence="5">CGMCC 1.18437</strain>
    </source>
</reference>
<reference evidence="3 4" key="3">
    <citation type="submission" date="2020-08" db="EMBL/GenBank/DDBJ databases">
        <title>Genomic Encyclopedia of Type Strains, Phase IV (KMG-IV): sequencing the most valuable type-strain genomes for metagenomic binning, comparative biology and taxonomic classification.</title>
        <authorList>
            <person name="Goeker M."/>
        </authorList>
    </citation>
    <scope>NUCLEOTIDE SEQUENCE [LARGE SCALE GENOMIC DNA]</scope>
    <source>
        <strain evidence="3 4">DSM 27521</strain>
    </source>
</reference>
<feature type="transmembrane region" description="Helical" evidence="1">
    <location>
        <begin position="95"/>
        <end position="115"/>
    </location>
</feature>
<evidence type="ECO:0000256" key="1">
    <source>
        <dbReference type="SAM" id="Phobius"/>
    </source>
</evidence>
<organism evidence="3 4">
    <name type="scientific">Deinococcus metalli</name>
    <dbReference type="NCBI Taxonomy" id="1141878"/>
    <lineage>
        <taxon>Bacteria</taxon>
        <taxon>Thermotogati</taxon>
        <taxon>Deinococcota</taxon>
        <taxon>Deinococci</taxon>
        <taxon>Deinococcales</taxon>
        <taxon>Deinococcaceae</taxon>
        <taxon>Deinococcus</taxon>
    </lineage>
</organism>
<dbReference type="RefSeq" id="WP_184110668.1">
    <property type="nucleotide sequence ID" value="NZ_BNAJ01000003.1"/>
</dbReference>
<keyword evidence="1" id="KW-1133">Transmembrane helix</keyword>
<keyword evidence="1" id="KW-0472">Membrane</keyword>
<sequence length="155" mass="15284">MESVAEILGVLAGALLATVTVTAGAALPPRTAQPGALLGFLALAVLVAAVLVTGDAMARSFGVVYVLLGAVAALALGAPRWLAWPGLERPWVPPGLGVALLLALIGVGLGVDAVLSRMLAPALKAPASSGVVNGLLIGALGAVLFTGGAALRRRR</sequence>
<feature type="transmembrane region" description="Helical" evidence="1">
    <location>
        <begin position="127"/>
        <end position="151"/>
    </location>
</feature>
<dbReference type="EMBL" id="JACHFK010000003">
    <property type="protein sequence ID" value="MBB5376271.1"/>
    <property type="molecule type" value="Genomic_DNA"/>
</dbReference>
<evidence type="ECO:0000313" key="4">
    <source>
        <dbReference type="Proteomes" id="UP000539473"/>
    </source>
</evidence>
<name>A0A7W8KDR8_9DEIO</name>
<dbReference type="AlphaFoldDB" id="A0A7W8KDR8"/>
<keyword evidence="5" id="KW-1185">Reference proteome</keyword>
<protein>
    <submittedName>
        <fullName evidence="3">Putative membrane protein YdfJ with MMPL/SSD domain</fullName>
    </submittedName>
</protein>
<evidence type="ECO:0000313" key="3">
    <source>
        <dbReference type="EMBL" id="MBB5376271.1"/>
    </source>
</evidence>
<keyword evidence="1" id="KW-0812">Transmembrane</keyword>
<reference evidence="2" key="1">
    <citation type="journal article" date="2014" name="Int. J. Syst. Evol. Microbiol.">
        <title>Complete genome of a new Firmicutes species belonging to the dominant human colonic microbiota ('Ruminococcus bicirculans') reveals two chromosomes and a selective capacity to utilize plant glucans.</title>
        <authorList>
            <consortium name="NISC Comparative Sequencing Program"/>
            <person name="Wegmann U."/>
            <person name="Louis P."/>
            <person name="Goesmann A."/>
            <person name="Henrissat B."/>
            <person name="Duncan S.H."/>
            <person name="Flint H.J."/>
        </authorList>
    </citation>
    <scope>NUCLEOTIDE SEQUENCE</scope>
    <source>
        <strain evidence="2">CGMCC 1.18437</strain>
    </source>
</reference>
<evidence type="ECO:0000313" key="2">
    <source>
        <dbReference type="EMBL" id="GHF39566.1"/>
    </source>
</evidence>
<gene>
    <name evidence="2" type="ORF">GCM10017781_15120</name>
    <name evidence="3" type="ORF">HNQ07_001728</name>
</gene>
<proteinExistence type="predicted"/>
<feature type="transmembrane region" description="Helical" evidence="1">
    <location>
        <begin position="34"/>
        <end position="52"/>
    </location>
</feature>
<accession>A0A7W8KDR8</accession>
<dbReference type="Proteomes" id="UP000539473">
    <property type="component" value="Unassembled WGS sequence"/>
</dbReference>
<dbReference type="Proteomes" id="UP000619376">
    <property type="component" value="Unassembled WGS sequence"/>
</dbReference>
<evidence type="ECO:0000313" key="5">
    <source>
        <dbReference type="Proteomes" id="UP000619376"/>
    </source>
</evidence>